<dbReference type="Proteomes" id="UP000230869">
    <property type="component" value="Unassembled WGS sequence"/>
</dbReference>
<evidence type="ECO:0000313" key="1">
    <source>
        <dbReference type="EMBL" id="PIR12845.1"/>
    </source>
</evidence>
<dbReference type="EMBL" id="PCWW01000069">
    <property type="protein sequence ID" value="PIR12845.1"/>
    <property type="molecule type" value="Genomic_DNA"/>
</dbReference>
<sequence>MVYQHKNLAKGGWQKLSFLAQMANIGSEVIRALNWRAKNNEEYAQNAFERSLELFDLTSADPKNISRLGEVLRARECWVDFFAYDNEYNSTEKQWEKYFFAFNWAANK</sequence>
<protein>
    <recommendedName>
        <fullName evidence="3">Four helix bundle protein</fullName>
    </recommendedName>
</protein>
<name>A0A2M6K834_9BACT</name>
<dbReference type="AlphaFoldDB" id="A0A2M6K834"/>
<organism evidence="1 2">
    <name type="scientific">Candidatus Falkowbacteria bacterium CG11_big_fil_rev_8_21_14_0_20_39_10</name>
    <dbReference type="NCBI Taxonomy" id="1974570"/>
    <lineage>
        <taxon>Bacteria</taxon>
        <taxon>Candidatus Falkowiibacteriota</taxon>
    </lineage>
</organism>
<gene>
    <name evidence="1" type="ORF">COV49_03975</name>
</gene>
<proteinExistence type="predicted"/>
<accession>A0A2M6K834</accession>
<evidence type="ECO:0000313" key="2">
    <source>
        <dbReference type="Proteomes" id="UP000230869"/>
    </source>
</evidence>
<comment type="caution">
    <text evidence="1">The sequence shown here is derived from an EMBL/GenBank/DDBJ whole genome shotgun (WGS) entry which is preliminary data.</text>
</comment>
<evidence type="ECO:0008006" key="3">
    <source>
        <dbReference type="Google" id="ProtNLM"/>
    </source>
</evidence>
<reference evidence="1 2" key="1">
    <citation type="submission" date="2017-09" db="EMBL/GenBank/DDBJ databases">
        <title>Depth-based differentiation of microbial function through sediment-hosted aquifers and enrichment of novel symbionts in the deep terrestrial subsurface.</title>
        <authorList>
            <person name="Probst A.J."/>
            <person name="Ladd B."/>
            <person name="Jarett J.K."/>
            <person name="Geller-Mcgrath D.E."/>
            <person name="Sieber C.M."/>
            <person name="Emerson J.B."/>
            <person name="Anantharaman K."/>
            <person name="Thomas B.C."/>
            <person name="Malmstrom R."/>
            <person name="Stieglmeier M."/>
            <person name="Klingl A."/>
            <person name="Woyke T."/>
            <person name="Ryan C.M."/>
            <person name="Banfield J.F."/>
        </authorList>
    </citation>
    <scope>NUCLEOTIDE SEQUENCE [LARGE SCALE GENOMIC DNA]</scope>
    <source>
        <strain evidence="1">CG11_big_fil_rev_8_21_14_0_20_39_10</strain>
    </source>
</reference>